<keyword evidence="4" id="KW-0597">Phosphoprotein</keyword>
<evidence type="ECO:0000313" key="16">
    <source>
        <dbReference type="EMBL" id="KHN76251.1"/>
    </source>
</evidence>
<evidence type="ECO:0000256" key="1">
    <source>
        <dbReference type="ARBA" id="ARBA00010497"/>
    </source>
</evidence>
<dbReference type="InterPro" id="IPR001330">
    <property type="entry name" value="Prenyltrans"/>
</dbReference>
<evidence type="ECO:0000256" key="13">
    <source>
        <dbReference type="ARBA" id="ARBA00064192"/>
    </source>
</evidence>
<gene>
    <name evidence="16" type="primary">FNTB</name>
    <name evidence="16" type="ORF">Tcan_14646</name>
</gene>
<proteinExistence type="inferred from homology"/>
<keyword evidence="8" id="KW-0677">Repeat</keyword>
<comment type="catalytic activity">
    <reaction evidence="11">
        <text>L-cysteinyl-[protein] + (2E,6E)-farnesyl diphosphate = S-(2E,6E)-farnesyl-L-cysteinyl-[protein] + diphosphate</text>
        <dbReference type="Rhea" id="RHEA:13345"/>
        <dbReference type="Rhea" id="RHEA-COMP:10131"/>
        <dbReference type="Rhea" id="RHEA-COMP:11535"/>
        <dbReference type="ChEBI" id="CHEBI:29950"/>
        <dbReference type="ChEBI" id="CHEBI:33019"/>
        <dbReference type="ChEBI" id="CHEBI:86019"/>
        <dbReference type="ChEBI" id="CHEBI:175763"/>
        <dbReference type="EC" id="2.5.1.58"/>
    </reaction>
</comment>
<dbReference type="OMA" id="WCIYWIL"/>
<reference evidence="16 17" key="1">
    <citation type="submission" date="2014-11" db="EMBL/GenBank/DDBJ databases">
        <title>Genetic blueprint of the zoonotic pathogen Toxocara canis.</title>
        <authorList>
            <person name="Zhu X.-Q."/>
            <person name="Korhonen P.K."/>
            <person name="Cai H."/>
            <person name="Young N.D."/>
            <person name="Nejsum P."/>
            <person name="von Samson-Himmelstjerna G."/>
            <person name="Boag P.R."/>
            <person name="Tan P."/>
            <person name="Li Q."/>
            <person name="Min J."/>
            <person name="Yang Y."/>
            <person name="Wang X."/>
            <person name="Fang X."/>
            <person name="Hall R.S."/>
            <person name="Hofmann A."/>
            <person name="Sternberg P.W."/>
            <person name="Jex A.R."/>
            <person name="Gasser R.B."/>
        </authorList>
    </citation>
    <scope>NUCLEOTIDE SEQUENCE [LARGE SCALE GENOMIC DNA]</scope>
    <source>
        <strain evidence="16">PN_DK_2014</strain>
    </source>
</reference>
<evidence type="ECO:0000256" key="9">
    <source>
        <dbReference type="ARBA" id="ARBA00022833"/>
    </source>
</evidence>
<sequence>MTNAKGMHSFTAFNDNYAFFDDDFFTYSSTEQKRVEDLVSEKHKEFLSECMEDIDEGTCFAPVLHRTAHTHYVSRSLKELGKSCQALDASRPWFCYWGMHSLRLLDASVDEDLTSCIIRFLKTCEWPTGGYGGGPGQYPHLATTYGAVMALISIGTDEALASINRKTLHDFIMSVKEPDGSFRVHVGGEVDIRGSYCALAVASIINILDEQIAANADSFVISCQTYEGGFGGVSSCEAHGGYTFCGVASLMILGKSALMHTPSLFKWLAQKQMKYEGGFQGRTNKLVDGCYSFWQAAVFPMMQVELEKRSPAELHAPFDAKALQEYVLIACQDKEKGGFRDKPDKARDLYHTCYTLSGLSIAQSYTPNNVVGGSSNRLADVSPVYNICKSAEQKARQYFANMDKTLLSISLTDIGFVSIEFSAPLSTSVGMHAEGRRNVKGEV</sequence>
<dbReference type="GO" id="GO:0097354">
    <property type="term" value="P:prenylation"/>
    <property type="evidence" value="ECO:0007669"/>
    <property type="project" value="UniProtKB-UniRule"/>
</dbReference>
<evidence type="ECO:0000256" key="3">
    <source>
        <dbReference type="ARBA" id="ARBA00015798"/>
    </source>
</evidence>
<comment type="subunit">
    <text evidence="13">Heterodimer of FNTA and FNTB.</text>
</comment>
<evidence type="ECO:0000256" key="12">
    <source>
        <dbReference type="ARBA" id="ARBA00055850"/>
    </source>
</evidence>
<organism evidence="16 17">
    <name type="scientific">Toxocara canis</name>
    <name type="common">Canine roundworm</name>
    <dbReference type="NCBI Taxonomy" id="6265"/>
    <lineage>
        <taxon>Eukaryota</taxon>
        <taxon>Metazoa</taxon>
        <taxon>Ecdysozoa</taxon>
        <taxon>Nematoda</taxon>
        <taxon>Chromadorea</taxon>
        <taxon>Rhabditida</taxon>
        <taxon>Spirurina</taxon>
        <taxon>Ascaridomorpha</taxon>
        <taxon>Ascaridoidea</taxon>
        <taxon>Toxocaridae</taxon>
        <taxon>Toxocara</taxon>
    </lineage>
</organism>
<dbReference type="AlphaFoldDB" id="A0A0B2UZ15"/>
<keyword evidence="17" id="KW-1185">Reference proteome</keyword>
<evidence type="ECO:0000256" key="8">
    <source>
        <dbReference type="ARBA" id="ARBA00022737"/>
    </source>
</evidence>
<evidence type="ECO:0000256" key="2">
    <source>
        <dbReference type="ARBA" id="ARBA00012702"/>
    </source>
</evidence>
<evidence type="ECO:0000256" key="6">
    <source>
        <dbReference type="ARBA" id="ARBA00022679"/>
    </source>
</evidence>
<dbReference type="GO" id="GO:0006629">
    <property type="term" value="P:lipid metabolic process"/>
    <property type="evidence" value="ECO:0007669"/>
    <property type="project" value="UniProtKB-KW"/>
</dbReference>
<evidence type="ECO:0000259" key="15">
    <source>
        <dbReference type="Pfam" id="PF00432"/>
    </source>
</evidence>
<protein>
    <recommendedName>
        <fullName evidence="3 14">Protein farnesyltransferase subunit beta</fullName>
        <shortName evidence="14">FTase-beta</shortName>
        <ecNumber evidence="2 14">2.5.1.58</ecNumber>
    </recommendedName>
</protein>
<dbReference type="GO" id="GO:0005965">
    <property type="term" value="C:protein farnesyltransferase complex"/>
    <property type="evidence" value="ECO:0007669"/>
    <property type="project" value="UniProtKB-UniRule"/>
</dbReference>
<dbReference type="Proteomes" id="UP000031036">
    <property type="component" value="Unassembled WGS sequence"/>
</dbReference>
<evidence type="ECO:0000256" key="4">
    <source>
        <dbReference type="ARBA" id="ARBA00022553"/>
    </source>
</evidence>
<keyword evidence="5 14" id="KW-0637">Prenyltransferase</keyword>
<dbReference type="InterPro" id="IPR008930">
    <property type="entry name" value="Terpenoid_cyclase/PrenylTrfase"/>
</dbReference>
<comment type="caution">
    <text evidence="16">The sequence shown here is derived from an EMBL/GenBank/DDBJ whole genome shotgun (WGS) entry which is preliminary data.</text>
</comment>
<dbReference type="GO" id="GO:0008270">
    <property type="term" value="F:zinc ion binding"/>
    <property type="evidence" value="ECO:0007669"/>
    <property type="project" value="UniProtKB-UniRule"/>
</dbReference>
<dbReference type="SUPFAM" id="SSF48239">
    <property type="entry name" value="Terpenoid cyclases/Protein prenyltransferases"/>
    <property type="match status" value="1"/>
</dbReference>
<dbReference type="Gene3D" id="1.50.10.20">
    <property type="match status" value="1"/>
</dbReference>
<dbReference type="CDD" id="cd02893">
    <property type="entry name" value="FTase"/>
    <property type="match status" value="1"/>
</dbReference>
<evidence type="ECO:0000256" key="14">
    <source>
        <dbReference type="RuleBase" id="RU365056"/>
    </source>
</evidence>
<evidence type="ECO:0000256" key="11">
    <source>
        <dbReference type="ARBA" id="ARBA00050225"/>
    </source>
</evidence>
<dbReference type="PANTHER" id="PTHR11774:SF6">
    <property type="entry name" value="PROTEIN FARNESYLTRANSFERASE SUBUNIT BETA"/>
    <property type="match status" value="1"/>
</dbReference>
<dbReference type="STRING" id="6265.A0A0B2UZ15"/>
<keyword evidence="10" id="KW-0443">Lipid metabolism</keyword>
<comment type="function">
    <text evidence="14">Catalyzes the transfer of a farnesyl moiety from farnesyl diphosphate to a cysteine at the fourth position from the C-terminus of several proteins. The beta subunit is responsible for peptide-binding.</text>
</comment>
<evidence type="ECO:0000256" key="7">
    <source>
        <dbReference type="ARBA" id="ARBA00022723"/>
    </source>
</evidence>
<dbReference type="OrthoDB" id="10261146at2759"/>
<dbReference type="Pfam" id="PF00432">
    <property type="entry name" value="Prenyltrans"/>
    <property type="match status" value="1"/>
</dbReference>
<dbReference type="FunFam" id="1.50.10.20:FF:000007">
    <property type="entry name" value="Protein farnesyltransferase subunit beta"/>
    <property type="match status" value="1"/>
</dbReference>
<comment type="function">
    <text evidence="12">Essential subunit of the farnesyltransferase complex. Catalyzes the transfer of a farnesyl moiety from farnesyl diphosphate to a cysteine at the fourth position from the C-terminus of several proteins having the C-terminal sequence Cys-aliphatic-aliphatic-X.</text>
</comment>
<dbReference type="EMBL" id="JPKZ01002554">
    <property type="protein sequence ID" value="KHN76251.1"/>
    <property type="molecule type" value="Genomic_DNA"/>
</dbReference>
<comment type="cofactor">
    <cofactor evidence="14">
        <name>Zn(2+)</name>
        <dbReference type="ChEBI" id="CHEBI:29105"/>
    </cofactor>
    <text evidence="14">Binds 1 zinc ion per subunit.</text>
</comment>
<dbReference type="InterPro" id="IPR045089">
    <property type="entry name" value="PGGT1B-like"/>
</dbReference>
<dbReference type="PANTHER" id="PTHR11774">
    <property type="entry name" value="GERANYLGERANYL TRANSFERASE TYPE BETA SUBUNIT"/>
    <property type="match status" value="1"/>
</dbReference>
<dbReference type="InterPro" id="IPR026872">
    <property type="entry name" value="FTB"/>
</dbReference>
<keyword evidence="7 14" id="KW-0479">Metal-binding</keyword>
<name>A0A0B2UZ15_TOXCA</name>
<keyword evidence="9 14" id="KW-0862">Zinc</keyword>
<comment type="subunit">
    <text evidence="14">Heterodimer of an alpha and a beta subunit.</text>
</comment>
<evidence type="ECO:0000256" key="10">
    <source>
        <dbReference type="ARBA" id="ARBA00023098"/>
    </source>
</evidence>
<accession>A0A0B2UZ15</accession>
<feature type="domain" description="Prenyltransferase alpha-alpha toroid" evidence="15">
    <location>
        <begin position="64"/>
        <end position="387"/>
    </location>
</feature>
<evidence type="ECO:0000256" key="5">
    <source>
        <dbReference type="ARBA" id="ARBA00022602"/>
    </source>
</evidence>
<keyword evidence="6 14" id="KW-0808">Transferase</keyword>
<dbReference type="GO" id="GO:0004660">
    <property type="term" value="F:protein farnesyltransferase activity"/>
    <property type="evidence" value="ECO:0007669"/>
    <property type="project" value="UniProtKB-UniRule"/>
</dbReference>
<dbReference type="EC" id="2.5.1.58" evidence="2 14"/>
<evidence type="ECO:0000313" key="17">
    <source>
        <dbReference type="Proteomes" id="UP000031036"/>
    </source>
</evidence>
<comment type="similarity">
    <text evidence="1 14">Belongs to the protein prenyltransferase subunit beta family.</text>
</comment>